<proteinExistence type="predicted"/>
<keyword evidence="3" id="KW-1185">Reference proteome</keyword>
<dbReference type="Pfam" id="PF20248">
    <property type="entry name" value="DUF6603"/>
    <property type="match status" value="1"/>
</dbReference>
<evidence type="ECO:0000313" key="2">
    <source>
        <dbReference type="EMBL" id="TQM01546.1"/>
    </source>
</evidence>
<dbReference type="InterPro" id="IPR046538">
    <property type="entry name" value="DUF6603"/>
</dbReference>
<sequence>MADHAGSLEHLAVQLARVLTRVTARFGDQTVLGTFDELGVRFPDEFLTNAPIAAARHTIFTVGAELDTLTTNLTTAMSDGDDAGITVAAAALLTQCGRVTAAFPELATAIGTAGPTLPGITQAQITELVQNLPGKITDLLLADLLEVSKPTAALAELFGVLGRTFHPGDPDDRTRPPYEALTVHLDRLLPAVTNPVDRLAGEYGWGTPSFDVTRLLTVLESVFAGLLLPVVLIPGTATTPPELQAFVVDLGPTADGAGLRVGVVLPGAGEGTVDIPLAPPALTAQATITGTVPAETEGEIRPPGDVSLTPPSGDLTGSVTVGVRASPAEPVVLLGITGGTRLEVGSATVDGGLTLTFDPATGTARATPVADGEISGGRLVIDTSGGDGFVATVIGDQRVESEFSVGFTFAPDTGLRFTGSGGLEIQIPAHVELGPIAMEALYLRAGIANGSVPVELSAAFSATLGPVRAIVDRIGAKAELTFPEGGGNLGPANLAFGFKPPSGVGLVVDAGAVTGGGFLGFDPDRGEYSGTMELEFAGFLAVKAIGLITTRQPDGSPGFSLLVVLTAEFGEGGLQLGFGFTLLAVGGVLGLNRGVRIQAIMDGLRTGAIESVMFPRDVVANAPRILSDLAAFFPPEDGAFLIGPMAKIGWGTPALVTASVGVIIQIPGDIAVLGVLKVALPSEDEALLLLQVDFAGAIEFDKKRIFFNAALYRSRILSTPIDGEMGVLVAYGDEPEFVVSVGGFHPDFRPPPLPFPVPRRISLNLLNTSSARISGSGYFAVTSNTVQFGAEAELFFGFSDFSLTGHVGFDGLFRFSPFQFAIDVSAHASVKVFGVGLFGVGLDLTLSGPAPWRAAGTASISFFFFSIGIDFDVTWGEERDTTLPPVEVLPLLAGELNKAESWRTRAPVAGAPLVSLRALDPAEAGVVLHPLGTLVVSQRVVPLDITVDRIGAERAADVSLGRVSVEEGLVRVADATEQFAIGQFEDLSDAEKLSRPSFERQHSGLELASDGAALASLRAVRRSARYEEIVIDPVARDVGQAVDFNPTLFAHFLDGASVGRSPLAQAEKRLRQPFTDGVAVTGDAYAVASTRDNTTDGLVFDSEAQARTHLRALLDTDPGLLDTLHVIPAVEVAA</sequence>
<name>A0A543CWQ9_9ACTN</name>
<accession>A0A543CWQ9</accession>
<evidence type="ECO:0000313" key="3">
    <source>
        <dbReference type="Proteomes" id="UP000316096"/>
    </source>
</evidence>
<reference evidence="2 3" key="1">
    <citation type="submission" date="2019-06" db="EMBL/GenBank/DDBJ databases">
        <title>Sequencing the genomes of 1000 actinobacteria strains.</title>
        <authorList>
            <person name="Klenk H.-P."/>
        </authorList>
    </citation>
    <scope>NUCLEOTIDE SEQUENCE [LARGE SCALE GENOMIC DNA]</scope>
    <source>
        <strain evidence="2 3">DSM 102200</strain>
    </source>
</reference>
<dbReference type="Proteomes" id="UP000316096">
    <property type="component" value="Unassembled WGS sequence"/>
</dbReference>
<gene>
    <name evidence="2" type="ORF">FB559_7307</name>
</gene>
<protein>
    <recommendedName>
        <fullName evidence="1">DUF6603 domain-containing protein</fullName>
    </recommendedName>
</protein>
<evidence type="ECO:0000259" key="1">
    <source>
        <dbReference type="Pfam" id="PF20248"/>
    </source>
</evidence>
<organism evidence="2 3">
    <name type="scientific">Actinoallomurus bryophytorum</name>
    <dbReference type="NCBI Taxonomy" id="1490222"/>
    <lineage>
        <taxon>Bacteria</taxon>
        <taxon>Bacillati</taxon>
        <taxon>Actinomycetota</taxon>
        <taxon>Actinomycetes</taxon>
        <taxon>Streptosporangiales</taxon>
        <taxon>Thermomonosporaceae</taxon>
        <taxon>Actinoallomurus</taxon>
    </lineage>
</organism>
<dbReference type="AlphaFoldDB" id="A0A543CWQ9"/>
<feature type="domain" description="DUF6603" evidence="1">
    <location>
        <begin position="430"/>
        <end position="990"/>
    </location>
</feature>
<dbReference type="RefSeq" id="WP_141961368.1">
    <property type="nucleotide sequence ID" value="NZ_VFOZ01000001.1"/>
</dbReference>
<comment type="caution">
    <text evidence="2">The sequence shown here is derived from an EMBL/GenBank/DDBJ whole genome shotgun (WGS) entry which is preliminary data.</text>
</comment>
<dbReference type="EMBL" id="VFOZ01000001">
    <property type="protein sequence ID" value="TQM01546.1"/>
    <property type="molecule type" value="Genomic_DNA"/>
</dbReference>
<dbReference type="OrthoDB" id="535891at2"/>